<dbReference type="Proteomes" id="UP001172102">
    <property type="component" value="Unassembled WGS sequence"/>
</dbReference>
<proteinExistence type="predicted"/>
<sequence>MMFYRVGWLKHLRLRETLSADAEGPIAPLARPFCQRWATEWTDRPQKGGSEIYEAAQLIGTALAILLFLNDRSSTGAGVCFLDYFPQLDLTLRKKNLATTLHQNPSWKQGCDVNLELSKRTSLGLELKSKPGPFLSLTPNRQRLLSLLQRVKKGIPRTYTLRLSASGLGTWHARLGVETGVVPRENANRLDLPSRERLYSIVSLQPSRLAPSLVR</sequence>
<evidence type="ECO:0000313" key="1">
    <source>
        <dbReference type="EMBL" id="KAK0705673.1"/>
    </source>
</evidence>
<reference evidence="1" key="1">
    <citation type="submission" date="2023-06" db="EMBL/GenBank/DDBJ databases">
        <title>Genome-scale phylogeny and comparative genomics of the fungal order Sordariales.</title>
        <authorList>
            <consortium name="Lawrence Berkeley National Laboratory"/>
            <person name="Hensen N."/>
            <person name="Bonometti L."/>
            <person name="Westerberg I."/>
            <person name="Brannstrom I.O."/>
            <person name="Guillou S."/>
            <person name="Cros-Aarteil S."/>
            <person name="Calhoun S."/>
            <person name="Haridas S."/>
            <person name="Kuo A."/>
            <person name="Mondo S."/>
            <person name="Pangilinan J."/>
            <person name="Riley R."/>
            <person name="Labutti K."/>
            <person name="Andreopoulos B."/>
            <person name="Lipzen A."/>
            <person name="Chen C."/>
            <person name="Yanf M."/>
            <person name="Daum C."/>
            <person name="Ng V."/>
            <person name="Clum A."/>
            <person name="Steindorff A."/>
            <person name="Ohm R."/>
            <person name="Martin F."/>
            <person name="Silar P."/>
            <person name="Natvig D."/>
            <person name="Lalanne C."/>
            <person name="Gautier V."/>
            <person name="Ament-Velasquez S.L."/>
            <person name="Kruys A."/>
            <person name="Hutchinson M.I."/>
            <person name="Powell A.J."/>
            <person name="Barry K."/>
            <person name="Miller A.N."/>
            <person name="Grigoriev I.V."/>
            <person name="Debuchy R."/>
            <person name="Gladieux P."/>
            <person name="Thoren M.H."/>
            <person name="Johannesson H."/>
        </authorList>
    </citation>
    <scope>NUCLEOTIDE SEQUENCE</scope>
    <source>
        <strain evidence="1">SMH4607-1</strain>
    </source>
</reference>
<dbReference type="AlphaFoldDB" id="A0AA39ZXW8"/>
<name>A0AA39ZXW8_9PEZI</name>
<protein>
    <submittedName>
        <fullName evidence="1">Uncharacterized protein</fullName>
    </submittedName>
</protein>
<dbReference type="EMBL" id="JAUKUA010000007">
    <property type="protein sequence ID" value="KAK0705673.1"/>
    <property type="molecule type" value="Genomic_DNA"/>
</dbReference>
<accession>A0AA39ZXW8</accession>
<gene>
    <name evidence="1" type="ORF">B0H67DRAFT_594717</name>
</gene>
<comment type="caution">
    <text evidence="1">The sequence shown here is derived from an EMBL/GenBank/DDBJ whole genome shotgun (WGS) entry which is preliminary data.</text>
</comment>
<organism evidence="1 2">
    <name type="scientific">Lasiosphaeris hirsuta</name>
    <dbReference type="NCBI Taxonomy" id="260670"/>
    <lineage>
        <taxon>Eukaryota</taxon>
        <taxon>Fungi</taxon>
        <taxon>Dikarya</taxon>
        <taxon>Ascomycota</taxon>
        <taxon>Pezizomycotina</taxon>
        <taxon>Sordariomycetes</taxon>
        <taxon>Sordariomycetidae</taxon>
        <taxon>Sordariales</taxon>
        <taxon>Lasiosphaeriaceae</taxon>
        <taxon>Lasiosphaeris</taxon>
    </lineage>
</organism>
<evidence type="ECO:0000313" key="2">
    <source>
        <dbReference type="Proteomes" id="UP001172102"/>
    </source>
</evidence>
<keyword evidence="2" id="KW-1185">Reference proteome</keyword>